<gene>
    <name evidence="9" type="ORF">NC653_024452</name>
</gene>
<feature type="domain" description="Guanylate kinase-like" evidence="8">
    <location>
        <begin position="45"/>
        <end position="226"/>
    </location>
</feature>
<dbReference type="EMBL" id="JAQIZT010000010">
    <property type="protein sequence ID" value="KAJ6981066.1"/>
    <property type="molecule type" value="Genomic_DNA"/>
</dbReference>
<comment type="caution">
    <text evidence="9">The sequence shown here is derived from an EMBL/GenBank/DDBJ whole genome shotgun (WGS) entry which is preliminary data.</text>
</comment>
<dbReference type="PROSITE" id="PS00856">
    <property type="entry name" value="GUANYLATE_KINASE_1"/>
    <property type="match status" value="1"/>
</dbReference>
<evidence type="ECO:0000256" key="5">
    <source>
        <dbReference type="ARBA" id="ARBA00022777"/>
    </source>
</evidence>
<evidence type="ECO:0000313" key="9">
    <source>
        <dbReference type="EMBL" id="KAJ6981066.1"/>
    </source>
</evidence>
<evidence type="ECO:0000313" key="10">
    <source>
        <dbReference type="Proteomes" id="UP001164929"/>
    </source>
</evidence>
<evidence type="ECO:0000256" key="1">
    <source>
        <dbReference type="ARBA" id="ARBA00005790"/>
    </source>
</evidence>
<dbReference type="FunFam" id="3.30.63.10:FF:000002">
    <property type="entry name" value="Guanylate kinase 1"/>
    <property type="match status" value="1"/>
</dbReference>
<dbReference type="InterPro" id="IPR017665">
    <property type="entry name" value="Guanylate_kinase"/>
</dbReference>
<reference evidence="9" key="1">
    <citation type="journal article" date="2023" name="Mol. Ecol. Resour.">
        <title>Chromosome-level genome assembly of a triploid poplar Populus alba 'Berolinensis'.</title>
        <authorList>
            <person name="Chen S."/>
            <person name="Yu Y."/>
            <person name="Wang X."/>
            <person name="Wang S."/>
            <person name="Zhang T."/>
            <person name="Zhou Y."/>
            <person name="He R."/>
            <person name="Meng N."/>
            <person name="Wang Y."/>
            <person name="Liu W."/>
            <person name="Liu Z."/>
            <person name="Liu J."/>
            <person name="Guo Q."/>
            <person name="Huang H."/>
            <person name="Sederoff R.R."/>
            <person name="Wang G."/>
            <person name="Qu G."/>
            <person name="Chen S."/>
        </authorList>
    </citation>
    <scope>NUCLEOTIDE SEQUENCE</scope>
    <source>
        <strain evidence="9">SC-2020</strain>
    </source>
</reference>
<dbReference type="GO" id="GO:0005829">
    <property type="term" value="C:cytosol"/>
    <property type="evidence" value="ECO:0007669"/>
    <property type="project" value="TreeGrafter"/>
</dbReference>
<dbReference type="Proteomes" id="UP001164929">
    <property type="component" value="Chromosome 10"/>
</dbReference>
<keyword evidence="3" id="KW-0808">Transferase</keyword>
<organism evidence="9 10">
    <name type="scientific">Populus alba x Populus x berolinensis</name>
    <dbReference type="NCBI Taxonomy" id="444605"/>
    <lineage>
        <taxon>Eukaryota</taxon>
        <taxon>Viridiplantae</taxon>
        <taxon>Streptophyta</taxon>
        <taxon>Embryophyta</taxon>
        <taxon>Tracheophyta</taxon>
        <taxon>Spermatophyta</taxon>
        <taxon>Magnoliopsida</taxon>
        <taxon>eudicotyledons</taxon>
        <taxon>Gunneridae</taxon>
        <taxon>Pentapetalae</taxon>
        <taxon>rosids</taxon>
        <taxon>fabids</taxon>
        <taxon>Malpighiales</taxon>
        <taxon>Salicaceae</taxon>
        <taxon>Saliceae</taxon>
        <taxon>Populus</taxon>
    </lineage>
</organism>
<evidence type="ECO:0000256" key="3">
    <source>
        <dbReference type="ARBA" id="ARBA00022679"/>
    </source>
</evidence>
<dbReference type="InterPro" id="IPR020590">
    <property type="entry name" value="Guanylate_kinase_CS"/>
</dbReference>
<dbReference type="NCBIfam" id="TIGR03263">
    <property type="entry name" value="guanyl_kin"/>
    <property type="match status" value="1"/>
</dbReference>
<dbReference type="Gene3D" id="3.30.63.10">
    <property type="entry name" value="Guanylate Kinase phosphate binding domain"/>
    <property type="match status" value="1"/>
</dbReference>
<dbReference type="Pfam" id="PF00625">
    <property type="entry name" value="Guanylate_kin"/>
    <property type="match status" value="1"/>
</dbReference>
<accession>A0AAD6Q6T8</accession>
<dbReference type="PROSITE" id="PS50052">
    <property type="entry name" value="GUANYLATE_KINASE_2"/>
    <property type="match status" value="1"/>
</dbReference>
<keyword evidence="6" id="KW-0067">ATP-binding</keyword>
<dbReference type="InterPro" id="IPR027417">
    <property type="entry name" value="P-loop_NTPase"/>
</dbReference>
<feature type="region of interest" description="Disordered" evidence="7">
    <location>
        <begin position="1"/>
        <end position="20"/>
    </location>
</feature>
<dbReference type="EC" id="2.7.4.8" evidence="2"/>
<dbReference type="SMART" id="SM00072">
    <property type="entry name" value="GuKc"/>
    <property type="match status" value="1"/>
</dbReference>
<dbReference type="GO" id="GO:0004385">
    <property type="term" value="F:GMP kinase activity"/>
    <property type="evidence" value="ECO:0007669"/>
    <property type="project" value="UniProtKB-EC"/>
</dbReference>
<dbReference type="SUPFAM" id="SSF52540">
    <property type="entry name" value="P-loop containing nucleoside triphosphate hydrolases"/>
    <property type="match status" value="1"/>
</dbReference>
<name>A0AAD6Q6T8_9ROSI</name>
<dbReference type="PANTHER" id="PTHR23117">
    <property type="entry name" value="GUANYLATE KINASE-RELATED"/>
    <property type="match status" value="1"/>
</dbReference>
<evidence type="ECO:0000256" key="7">
    <source>
        <dbReference type="SAM" id="MobiDB-lite"/>
    </source>
</evidence>
<keyword evidence="10" id="KW-1185">Reference proteome</keyword>
<keyword evidence="4" id="KW-0547">Nucleotide-binding</keyword>
<dbReference type="CDD" id="cd00071">
    <property type="entry name" value="GMPK"/>
    <property type="match status" value="1"/>
</dbReference>
<sequence>MSDSQKPKFTIPPPDKASKPEMLRALEFSMGSSFSTSPICPPPNPLIIVISGPSGVGKDAVIKKLRQVRESLHFVVTATSRPTREGEVDGKDYYFVSEEEFLSMVERNELLEYALLYGDYKGIPKRQIREFMAKGHDIVLRVDVQGAETLRKILGTSAVFIYLVAESELELVERLIDRKTETSEALLVRIATAREEVKHVRDFDYVVVNGEGKLDNAVKLVESIIDAEKAKVQQRRAVHSYCNCNDYPDVLQLLVLKFLLHFVKSETELHSQDVTNLPEILFLNLFHKSGRKDPFFQRNSLFGFCYLPLLTSSMPEPNLVFVALQLGARRYLAHGHVFRIEVAKFAICEKQPSGGGDGSV</sequence>
<dbReference type="PANTHER" id="PTHR23117:SF13">
    <property type="entry name" value="GUANYLATE KINASE"/>
    <property type="match status" value="1"/>
</dbReference>
<protein>
    <recommendedName>
        <fullName evidence="2">guanylate kinase</fullName>
        <ecNumber evidence="2">2.7.4.8</ecNumber>
    </recommendedName>
</protein>
<keyword evidence="5 9" id="KW-0418">Kinase</keyword>
<evidence type="ECO:0000256" key="2">
    <source>
        <dbReference type="ARBA" id="ARBA00012961"/>
    </source>
</evidence>
<proteinExistence type="inferred from homology"/>
<dbReference type="AlphaFoldDB" id="A0AAD6Q6T8"/>
<comment type="similarity">
    <text evidence="1">Belongs to the guanylate kinase family.</text>
</comment>
<dbReference type="GO" id="GO:0005524">
    <property type="term" value="F:ATP binding"/>
    <property type="evidence" value="ECO:0007669"/>
    <property type="project" value="UniProtKB-KW"/>
</dbReference>
<evidence type="ECO:0000256" key="4">
    <source>
        <dbReference type="ARBA" id="ARBA00022741"/>
    </source>
</evidence>
<dbReference type="Gene3D" id="3.40.50.300">
    <property type="entry name" value="P-loop containing nucleotide triphosphate hydrolases"/>
    <property type="match status" value="1"/>
</dbReference>
<evidence type="ECO:0000259" key="8">
    <source>
        <dbReference type="PROSITE" id="PS50052"/>
    </source>
</evidence>
<evidence type="ECO:0000256" key="6">
    <source>
        <dbReference type="ARBA" id="ARBA00022840"/>
    </source>
</evidence>
<dbReference type="InterPro" id="IPR008145">
    <property type="entry name" value="GK/Ca_channel_bsu"/>
</dbReference>
<dbReference type="InterPro" id="IPR008144">
    <property type="entry name" value="Guanylate_kin-like_dom"/>
</dbReference>